<evidence type="ECO:0000313" key="2">
    <source>
        <dbReference type="Proteomes" id="UP000184518"/>
    </source>
</evidence>
<organism evidence="1 2">
    <name type="scientific">Chryseobacterium arachidis</name>
    <dbReference type="NCBI Taxonomy" id="1416778"/>
    <lineage>
        <taxon>Bacteria</taxon>
        <taxon>Pseudomonadati</taxon>
        <taxon>Bacteroidota</taxon>
        <taxon>Flavobacteriia</taxon>
        <taxon>Flavobacteriales</taxon>
        <taxon>Weeksellaceae</taxon>
        <taxon>Chryseobacterium group</taxon>
        <taxon>Chryseobacterium</taxon>
    </lineage>
</organism>
<name>A0A1M5D436_9FLAO</name>
<dbReference type="STRING" id="1416778.SAMN05443633_105144"/>
<gene>
    <name evidence="1" type="ORF">SAMN05443633_105144</name>
</gene>
<keyword evidence="2" id="KW-1185">Reference proteome</keyword>
<dbReference type="Proteomes" id="UP000184518">
    <property type="component" value="Unassembled WGS sequence"/>
</dbReference>
<proteinExistence type="predicted"/>
<accession>A0A1M5D436</accession>
<dbReference type="EMBL" id="FQUT01000005">
    <property type="protein sequence ID" value="SHF61711.1"/>
    <property type="molecule type" value="Genomic_DNA"/>
</dbReference>
<evidence type="ECO:0000313" key="1">
    <source>
        <dbReference type="EMBL" id="SHF61711.1"/>
    </source>
</evidence>
<protein>
    <submittedName>
        <fullName evidence="1">Uncharacterized protein</fullName>
    </submittedName>
</protein>
<dbReference type="AlphaFoldDB" id="A0A1M5D436"/>
<dbReference type="RefSeq" id="WP_143152330.1">
    <property type="nucleotide sequence ID" value="NZ_FQUT01000005.1"/>
</dbReference>
<reference evidence="2" key="1">
    <citation type="submission" date="2016-11" db="EMBL/GenBank/DDBJ databases">
        <authorList>
            <person name="Varghese N."/>
            <person name="Submissions S."/>
        </authorList>
    </citation>
    <scope>NUCLEOTIDE SEQUENCE [LARGE SCALE GENOMIC DNA]</scope>
    <source>
        <strain evidence="2">DSM 27619</strain>
    </source>
</reference>
<sequence length="66" mass="7801">MFFCGFYFLENKDIAKILLFLNVRLEVQFNDTVVSQNFMNGWTEHDDEDFVQKETAQTTAKKISED</sequence>